<dbReference type="EMBL" id="CAJVQB010033577">
    <property type="protein sequence ID" value="CAG8819983.1"/>
    <property type="molecule type" value="Genomic_DNA"/>
</dbReference>
<evidence type="ECO:0000313" key="2">
    <source>
        <dbReference type="Proteomes" id="UP000789901"/>
    </source>
</evidence>
<feature type="non-terminal residue" evidence="1">
    <location>
        <position position="99"/>
    </location>
</feature>
<dbReference type="Proteomes" id="UP000789901">
    <property type="component" value="Unassembled WGS sequence"/>
</dbReference>
<gene>
    <name evidence="1" type="ORF">GMARGA_LOCUS27454</name>
</gene>
<keyword evidence="2" id="KW-1185">Reference proteome</keyword>
<organism evidence="1 2">
    <name type="scientific">Gigaspora margarita</name>
    <dbReference type="NCBI Taxonomy" id="4874"/>
    <lineage>
        <taxon>Eukaryota</taxon>
        <taxon>Fungi</taxon>
        <taxon>Fungi incertae sedis</taxon>
        <taxon>Mucoromycota</taxon>
        <taxon>Glomeromycotina</taxon>
        <taxon>Glomeromycetes</taxon>
        <taxon>Diversisporales</taxon>
        <taxon>Gigasporaceae</taxon>
        <taxon>Gigaspora</taxon>
    </lineage>
</organism>
<comment type="caution">
    <text evidence="1">The sequence shown here is derived from an EMBL/GenBank/DDBJ whole genome shotgun (WGS) entry which is preliminary data.</text>
</comment>
<protein>
    <submittedName>
        <fullName evidence="1">14205_t:CDS:1</fullName>
    </submittedName>
</protein>
<reference evidence="1 2" key="1">
    <citation type="submission" date="2021-06" db="EMBL/GenBank/DDBJ databases">
        <authorList>
            <person name="Kallberg Y."/>
            <person name="Tangrot J."/>
            <person name="Rosling A."/>
        </authorList>
    </citation>
    <scope>NUCLEOTIDE SEQUENCE [LARGE SCALE GENOMIC DNA]</scope>
    <source>
        <strain evidence="1 2">120-4 pot B 10/14</strain>
    </source>
</reference>
<evidence type="ECO:0000313" key="1">
    <source>
        <dbReference type="EMBL" id="CAG8819983.1"/>
    </source>
</evidence>
<feature type="non-terminal residue" evidence="1">
    <location>
        <position position="1"/>
    </location>
</feature>
<name>A0ABN7W8V0_GIGMA</name>
<proteinExistence type="predicted"/>
<sequence length="99" mass="11399">VQKFRLGVKNLDNFKKTHNRKAHLKRKFKCKPKPIQILGHFLITQIKDQIVDQDPETGLGPAVQAYREKIALQNEVQEVIKDGDIGLKQSDIQLDLIKE</sequence>
<accession>A0ABN7W8V0</accession>